<dbReference type="GeneID" id="94692532"/>
<evidence type="ECO:0000313" key="1">
    <source>
        <dbReference type="EMBL" id="SDZ36768.1"/>
    </source>
</evidence>
<dbReference type="EMBL" id="FNPE01000020">
    <property type="protein sequence ID" value="SDZ36768.1"/>
    <property type="molecule type" value="Genomic_DNA"/>
</dbReference>
<name>A0A1H3SGD0_9BURK</name>
<reference evidence="1 2" key="1">
    <citation type="submission" date="2016-10" db="EMBL/GenBank/DDBJ databases">
        <authorList>
            <person name="de Groot N.N."/>
        </authorList>
    </citation>
    <scope>NUCLEOTIDE SEQUENCE [LARGE SCALE GENOMIC DNA]</scope>
    <source>
        <strain evidence="1 2">LMG 24775</strain>
    </source>
</reference>
<organism evidence="1 2">
    <name type="scientific">Delftia lacustris</name>
    <dbReference type="NCBI Taxonomy" id="558537"/>
    <lineage>
        <taxon>Bacteria</taxon>
        <taxon>Pseudomonadati</taxon>
        <taxon>Pseudomonadota</taxon>
        <taxon>Betaproteobacteria</taxon>
        <taxon>Burkholderiales</taxon>
        <taxon>Comamonadaceae</taxon>
        <taxon>Delftia</taxon>
    </lineage>
</organism>
<proteinExistence type="predicted"/>
<dbReference type="AlphaFoldDB" id="A0A1H3SGD0"/>
<protein>
    <submittedName>
        <fullName evidence="1">Uncharacterized protein</fullName>
    </submittedName>
</protein>
<dbReference type="RefSeq" id="WP_016445852.1">
    <property type="nucleotide sequence ID" value="NZ_CP141274.1"/>
</dbReference>
<accession>A0A1H3SGD0</accession>
<dbReference type="Proteomes" id="UP000183417">
    <property type="component" value="Unassembled WGS sequence"/>
</dbReference>
<sequence length="180" mass="20388">MTRKKPAPRIVTQRSRNNANRRLIGPLPSVVVREELAGRVTYGPYSKHKYNPTAYNLAPYAGRDVERTYCDAHANFGKDDFIRIPTLLKRGVRLGLWSDQYDGDVPSLLWTIDESGWIFELRITNTGHAQYHGYPVLQADAFARHVLSRAREVAFSDSGFPVHQDPNAQAAIASAEIFYR</sequence>
<gene>
    <name evidence="1" type="ORF">SAMN05421547_12010</name>
</gene>
<evidence type="ECO:0000313" key="2">
    <source>
        <dbReference type="Proteomes" id="UP000183417"/>
    </source>
</evidence>